<dbReference type="Pfam" id="PF00392">
    <property type="entry name" value="GntR"/>
    <property type="match status" value="1"/>
</dbReference>
<dbReference type="RefSeq" id="WP_227182043.1">
    <property type="nucleotide sequence ID" value="NZ_JAJBZT010000013.1"/>
</dbReference>
<dbReference type="InterPro" id="IPR004839">
    <property type="entry name" value="Aminotransferase_I/II_large"/>
</dbReference>
<dbReference type="InterPro" id="IPR036388">
    <property type="entry name" value="WH-like_DNA-bd_sf"/>
</dbReference>
<evidence type="ECO:0000256" key="6">
    <source>
        <dbReference type="ARBA" id="ARBA00023163"/>
    </source>
</evidence>
<keyword evidence="4" id="KW-0805">Transcription regulation</keyword>
<dbReference type="Pfam" id="PF00155">
    <property type="entry name" value="Aminotran_1_2"/>
    <property type="match status" value="1"/>
</dbReference>
<keyword evidence="6" id="KW-0804">Transcription</keyword>
<evidence type="ECO:0000313" key="8">
    <source>
        <dbReference type="EMBL" id="MCB6185212.1"/>
    </source>
</evidence>
<dbReference type="InterPro" id="IPR015424">
    <property type="entry name" value="PyrdxlP-dep_Trfase"/>
</dbReference>
<keyword evidence="5" id="KW-0238">DNA-binding</keyword>
<keyword evidence="8" id="KW-0032">Aminotransferase</keyword>
<proteinExistence type="inferred from homology"/>
<dbReference type="InterPro" id="IPR036390">
    <property type="entry name" value="WH_DNA-bd_sf"/>
</dbReference>
<dbReference type="SUPFAM" id="SSF53383">
    <property type="entry name" value="PLP-dependent transferases"/>
    <property type="match status" value="1"/>
</dbReference>
<protein>
    <recommendedName>
        <fullName evidence="2">Putative 8-amino-7-oxononanoate synthase</fullName>
    </recommendedName>
</protein>
<keyword evidence="9" id="KW-1185">Reference proteome</keyword>
<evidence type="ECO:0000256" key="3">
    <source>
        <dbReference type="ARBA" id="ARBA00022898"/>
    </source>
</evidence>
<comment type="caution">
    <text evidence="8">The sequence shown here is derived from an EMBL/GenBank/DDBJ whole genome shotgun (WGS) entry which is preliminary data.</text>
</comment>
<organism evidence="8 9">
    <name type="scientific">Leeia speluncae</name>
    <dbReference type="NCBI Taxonomy" id="2884804"/>
    <lineage>
        <taxon>Bacteria</taxon>
        <taxon>Pseudomonadati</taxon>
        <taxon>Pseudomonadota</taxon>
        <taxon>Betaproteobacteria</taxon>
        <taxon>Neisseriales</taxon>
        <taxon>Leeiaceae</taxon>
        <taxon>Leeia</taxon>
    </lineage>
</organism>
<evidence type="ECO:0000256" key="4">
    <source>
        <dbReference type="ARBA" id="ARBA00023015"/>
    </source>
</evidence>
<accession>A0ABS8DAH8</accession>
<reference evidence="8" key="1">
    <citation type="submission" date="2021-10" db="EMBL/GenBank/DDBJ databases">
        <title>The complete genome sequence of Leeia sp. TBRC 13508.</title>
        <authorList>
            <person name="Charoenyingcharoen P."/>
            <person name="Yukphan P."/>
        </authorList>
    </citation>
    <scope>NUCLEOTIDE SEQUENCE</scope>
    <source>
        <strain evidence="8">TBRC 13508</strain>
    </source>
</reference>
<name>A0ABS8DAH8_9NEIS</name>
<dbReference type="CDD" id="cd07377">
    <property type="entry name" value="WHTH_GntR"/>
    <property type="match status" value="1"/>
</dbReference>
<gene>
    <name evidence="8" type="ORF">LIN78_16825</name>
</gene>
<dbReference type="Gene3D" id="3.40.640.10">
    <property type="entry name" value="Type I PLP-dependent aspartate aminotransferase-like (Major domain)"/>
    <property type="match status" value="1"/>
</dbReference>
<sequence length="467" mass="51045">MILIDRTSDRTLADQIVDQLAQRIKAGKLPEGSRLPSVRQLASSNEVSQFTVVTAYERLVAKGLVESKAGKGNFVARQHAILKEPGIEVAAPSLMSAEGFAHQVLATEEPILPASSGFLPADWFEGVINPAAVKRLLKPGAEGTLAAPVQGSVFLREQLSIRLSQWGVNVPPSQFLVTHGATHAFEIIARCILPPNAKILIDDPGYFVVRRQLEQLGHRCIPVPRLVDGPDLDALQQLAIEHQPAAMFTQTLLHNPSGGNTSLSKSHKLLSLANQFDFYVIEDNVYGDLANHTSVLLAQLDEFQRVFHVGSFTKVLNPGMRVGYVVPPLRFLPDLQMQKMLTVLTGSALNEALVAECLVSGRFRKHLQQLKSRLDRARVRALGALQQTPLTVVSGQADGMFLWVKLPEGESSDAWAKQAQQAGILLASGTLFSMTNSGDGYIRLNTAYAGDYQLVKFFQQMMKAKKS</sequence>
<evidence type="ECO:0000256" key="1">
    <source>
        <dbReference type="ARBA" id="ARBA00005384"/>
    </source>
</evidence>
<dbReference type="InterPro" id="IPR051446">
    <property type="entry name" value="HTH_trans_reg/aminotransferase"/>
</dbReference>
<dbReference type="PANTHER" id="PTHR46577">
    <property type="entry name" value="HTH-TYPE TRANSCRIPTIONAL REGULATORY PROTEIN GABR"/>
    <property type="match status" value="1"/>
</dbReference>
<dbReference type="Proteomes" id="UP001165395">
    <property type="component" value="Unassembled WGS sequence"/>
</dbReference>
<evidence type="ECO:0000259" key="7">
    <source>
        <dbReference type="PROSITE" id="PS50949"/>
    </source>
</evidence>
<evidence type="ECO:0000313" key="9">
    <source>
        <dbReference type="Proteomes" id="UP001165395"/>
    </source>
</evidence>
<dbReference type="SMART" id="SM00345">
    <property type="entry name" value="HTH_GNTR"/>
    <property type="match status" value="1"/>
</dbReference>
<comment type="similarity">
    <text evidence="1">In the C-terminal section; belongs to the class-I pyridoxal-phosphate-dependent aminotransferase family.</text>
</comment>
<evidence type="ECO:0000256" key="2">
    <source>
        <dbReference type="ARBA" id="ARBA00021531"/>
    </source>
</evidence>
<evidence type="ECO:0000256" key="5">
    <source>
        <dbReference type="ARBA" id="ARBA00023125"/>
    </source>
</evidence>
<keyword evidence="8" id="KW-0808">Transferase</keyword>
<dbReference type="SUPFAM" id="SSF46785">
    <property type="entry name" value="Winged helix' DNA-binding domain"/>
    <property type="match status" value="1"/>
</dbReference>
<keyword evidence="3" id="KW-0663">Pyridoxal phosphate</keyword>
<dbReference type="InterPro" id="IPR000524">
    <property type="entry name" value="Tscrpt_reg_HTH_GntR"/>
</dbReference>
<dbReference type="CDD" id="cd00609">
    <property type="entry name" value="AAT_like"/>
    <property type="match status" value="1"/>
</dbReference>
<dbReference type="GO" id="GO:0008483">
    <property type="term" value="F:transaminase activity"/>
    <property type="evidence" value="ECO:0007669"/>
    <property type="project" value="UniProtKB-KW"/>
</dbReference>
<feature type="domain" description="HTH gntR-type" evidence="7">
    <location>
        <begin position="10"/>
        <end position="78"/>
    </location>
</feature>
<dbReference type="EMBL" id="JAJBZT010000013">
    <property type="protein sequence ID" value="MCB6185212.1"/>
    <property type="molecule type" value="Genomic_DNA"/>
</dbReference>
<dbReference type="Gene3D" id="1.10.10.10">
    <property type="entry name" value="Winged helix-like DNA-binding domain superfamily/Winged helix DNA-binding domain"/>
    <property type="match status" value="1"/>
</dbReference>
<dbReference type="PANTHER" id="PTHR46577:SF2">
    <property type="entry name" value="TRANSCRIPTIONAL REGULATORY PROTEIN"/>
    <property type="match status" value="1"/>
</dbReference>
<dbReference type="PROSITE" id="PS50949">
    <property type="entry name" value="HTH_GNTR"/>
    <property type="match status" value="1"/>
</dbReference>
<dbReference type="InterPro" id="IPR015421">
    <property type="entry name" value="PyrdxlP-dep_Trfase_major"/>
</dbReference>